<evidence type="ECO:0000313" key="19">
    <source>
        <dbReference type="Proteomes" id="UP001595555"/>
    </source>
</evidence>
<dbReference type="EC" id="3.6.1.55" evidence="12"/>
<proteinExistence type="inferred from homology"/>
<dbReference type="InterPro" id="IPR047127">
    <property type="entry name" value="MutT-like"/>
</dbReference>
<keyword evidence="6" id="KW-0227">DNA damage</keyword>
<dbReference type="Gene3D" id="3.90.79.10">
    <property type="entry name" value="Nucleoside Triphosphate Pyrophosphohydrolase"/>
    <property type="match status" value="1"/>
</dbReference>
<evidence type="ECO:0000256" key="6">
    <source>
        <dbReference type="ARBA" id="ARBA00022763"/>
    </source>
</evidence>
<dbReference type="Pfam" id="PF02581">
    <property type="entry name" value="TMP-TENI"/>
    <property type="match status" value="1"/>
</dbReference>
<evidence type="ECO:0000313" key="18">
    <source>
        <dbReference type="EMBL" id="MFC3113978.1"/>
    </source>
</evidence>
<dbReference type="InterPro" id="IPR020084">
    <property type="entry name" value="NUDIX_hydrolase_CS"/>
</dbReference>
<dbReference type="InterPro" id="IPR013785">
    <property type="entry name" value="Aldolase_TIM"/>
</dbReference>
<evidence type="ECO:0000256" key="1">
    <source>
        <dbReference type="ARBA" id="ARBA00001946"/>
    </source>
</evidence>
<keyword evidence="9" id="KW-0234">DNA repair</keyword>
<evidence type="ECO:0000256" key="9">
    <source>
        <dbReference type="ARBA" id="ARBA00023204"/>
    </source>
</evidence>
<evidence type="ECO:0000256" key="8">
    <source>
        <dbReference type="ARBA" id="ARBA00022842"/>
    </source>
</evidence>
<evidence type="ECO:0000256" key="10">
    <source>
        <dbReference type="ARBA" id="ARBA00035861"/>
    </source>
</evidence>
<dbReference type="Pfam" id="PF14815">
    <property type="entry name" value="NUDIX_4"/>
    <property type="match status" value="1"/>
</dbReference>
<evidence type="ECO:0000256" key="11">
    <source>
        <dbReference type="ARBA" id="ARBA00036904"/>
    </source>
</evidence>
<keyword evidence="5" id="KW-0479">Metal-binding</keyword>
<keyword evidence="4" id="KW-0235">DNA replication</keyword>
<dbReference type="PANTHER" id="PTHR47707:SF1">
    <property type="entry name" value="NUDIX HYDROLASE FAMILY PROTEIN"/>
    <property type="match status" value="1"/>
</dbReference>
<dbReference type="InterPro" id="IPR029119">
    <property type="entry name" value="MutY_C"/>
</dbReference>
<dbReference type="InterPro" id="IPR000086">
    <property type="entry name" value="NUDIX_hydrolase_dom"/>
</dbReference>
<dbReference type="SUPFAM" id="SSF55811">
    <property type="entry name" value="Nudix"/>
    <property type="match status" value="1"/>
</dbReference>
<dbReference type="Gene3D" id="3.20.20.70">
    <property type="entry name" value="Aldolase class I"/>
    <property type="match status" value="1"/>
</dbReference>
<evidence type="ECO:0000256" key="7">
    <source>
        <dbReference type="ARBA" id="ARBA00022801"/>
    </source>
</evidence>
<keyword evidence="7 18" id="KW-0378">Hydrolase</keyword>
<dbReference type="EMBL" id="JBHRTF010000001">
    <property type="protein sequence ID" value="MFC3113978.1"/>
    <property type="molecule type" value="Genomic_DNA"/>
</dbReference>
<protein>
    <recommendedName>
        <fullName evidence="13">8-oxo-dGTP diphosphatase</fullName>
        <ecNumber evidence="12">3.6.1.55</ecNumber>
    </recommendedName>
    <alternativeName>
        <fullName evidence="16">7,8-dihydro-8-oxoguanine-triphosphatase</fullName>
    </alternativeName>
    <alternativeName>
        <fullName evidence="15">Mutator protein MutT</fullName>
    </alternativeName>
    <alternativeName>
        <fullName evidence="14">dGTP pyrophosphohydrolase</fullName>
    </alternativeName>
</protein>
<evidence type="ECO:0000256" key="4">
    <source>
        <dbReference type="ARBA" id="ARBA00022705"/>
    </source>
</evidence>
<dbReference type="InterPro" id="IPR036206">
    <property type="entry name" value="ThiamineP_synth_sf"/>
</dbReference>
<dbReference type="InterPro" id="IPR015797">
    <property type="entry name" value="NUDIX_hydrolase-like_dom_sf"/>
</dbReference>
<dbReference type="CDD" id="cd00564">
    <property type="entry name" value="TMP_TenI"/>
    <property type="match status" value="1"/>
</dbReference>
<evidence type="ECO:0000256" key="3">
    <source>
        <dbReference type="ARBA" id="ARBA00022457"/>
    </source>
</evidence>
<comment type="catalytic activity">
    <reaction evidence="10">
        <text>8-oxo-dGTP + H2O = 8-oxo-dGMP + diphosphate + H(+)</text>
        <dbReference type="Rhea" id="RHEA:31575"/>
        <dbReference type="ChEBI" id="CHEBI:15377"/>
        <dbReference type="ChEBI" id="CHEBI:15378"/>
        <dbReference type="ChEBI" id="CHEBI:33019"/>
        <dbReference type="ChEBI" id="CHEBI:63224"/>
        <dbReference type="ChEBI" id="CHEBI:77896"/>
        <dbReference type="EC" id="3.6.1.55"/>
    </reaction>
</comment>
<dbReference type="InterPro" id="IPR022998">
    <property type="entry name" value="ThiamineP_synth_TenI"/>
</dbReference>
<dbReference type="PROSITE" id="PS00893">
    <property type="entry name" value="NUDIX_BOX"/>
    <property type="match status" value="1"/>
</dbReference>
<dbReference type="PRINTS" id="PR00502">
    <property type="entry name" value="NUDIXFAMILY"/>
</dbReference>
<dbReference type="Proteomes" id="UP001595555">
    <property type="component" value="Unassembled WGS sequence"/>
</dbReference>
<keyword evidence="19" id="KW-1185">Reference proteome</keyword>
<comment type="cofactor">
    <cofactor evidence="1">
        <name>Mg(2+)</name>
        <dbReference type="ChEBI" id="CHEBI:18420"/>
    </cofactor>
</comment>
<evidence type="ECO:0000256" key="14">
    <source>
        <dbReference type="ARBA" id="ARBA00041592"/>
    </source>
</evidence>
<evidence type="ECO:0000256" key="12">
    <source>
        <dbReference type="ARBA" id="ARBA00038905"/>
    </source>
</evidence>
<comment type="caution">
    <text evidence="18">The sequence shown here is derived from an EMBL/GenBank/DDBJ whole genome shotgun (WGS) entry which is preliminary data.</text>
</comment>
<evidence type="ECO:0000256" key="15">
    <source>
        <dbReference type="ARBA" id="ARBA00041979"/>
    </source>
</evidence>
<accession>A0ABV7FDH8</accession>
<dbReference type="NCBIfam" id="TIGR00586">
    <property type="entry name" value="mutt"/>
    <property type="match status" value="1"/>
</dbReference>
<evidence type="ECO:0000256" key="13">
    <source>
        <dbReference type="ARBA" id="ARBA00040794"/>
    </source>
</evidence>
<dbReference type="SUPFAM" id="SSF51391">
    <property type="entry name" value="Thiamin phosphate synthase"/>
    <property type="match status" value="1"/>
</dbReference>
<organism evidence="18 19">
    <name type="scientific">Cellvibrio fontiphilus</name>
    <dbReference type="NCBI Taxonomy" id="1815559"/>
    <lineage>
        <taxon>Bacteria</taxon>
        <taxon>Pseudomonadati</taxon>
        <taxon>Pseudomonadota</taxon>
        <taxon>Gammaproteobacteria</taxon>
        <taxon>Cellvibrionales</taxon>
        <taxon>Cellvibrionaceae</taxon>
        <taxon>Cellvibrio</taxon>
    </lineage>
</organism>
<dbReference type="PROSITE" id="PS51462">
    <property type="entry name" value="NUDIX"/>
    <property type="match status" value="1"/>
</dbReference>
<gene>
    <name evidence="18" type="ORF">ACFODX_00315</name>
</gene>
<dbReference type="GO" id="GO:0016787">
    <property type="term" value="F:hydrolase activity"/>
    <property type="evidence" value="ECO:0007669"/>
    <property type="project" value="UniProtKB-KW"/>
</dbReference>
<dbReference type="CDD" id="cd03425">
    <property type="entry name" value="NUDIX_MutT_NudA_like"/>
    <property type="match status" value="1"/>
</dbReference>
<evidence type="ECO:0000256" key="2">
    <source>
        <dbReference type="ARBA" id="ARBA00005582"/>
    </source>
</evidence>
<reference evidence="19" key="1">
    <citation type="journal article" date="2019" name="Int. J. Syst. Evol. Microbiol.">
        <title>The Global Catalogue of Microorganisms (GCM) 10K type strain sequencing project: providing services to taxonomists for standard genome sequencing and annotation.</title>
        <authorList>
            <consortium name="The Broad Institute Genomics Platform"/>
            <consortium name="The Broad Institute Genome Sequencing Center for Infectious Disease"/>
            <person name="Wu L."/>
            <person name="Ma J."/>
        </authorList>
    </citation>
    <scope>NUCLEOTIDE SEQUENCE [LARGE SCALE GENOMIC DNA]</scope>
    <source>
        <strain evidence="19">KCTC 52237</strain>
    </source>
</reference>
<name>A0ABV7FDH8_9GAMM</name>
<dbReference type="InterPro" id="IPR003561">
    <property type="entry name" value="Mutator_MutT"/>
</dbReference>
<keyword evidence="3" id="KW-0515">Mutator protein</keyword>
<evidence type="ECO:0000256" key="16">
    <source>
        <dbReference type="ARBA" id="ARBA00042798"/>
    </source>
</evidence>
<sequence>MGKLVHVAVGVIYGTDGRILIAKRPDTVHQGGLWEFPGGKVDAGETVTQALARELREELNIAVLASEPLIQIRHHYVDKSVLLDVHAITDFSGVPCGNEGQPIQWVNRSQLYQYEFPAANRPIISAINLPSCYAISGPLLNESEFLMKAARAIDAGAGLLQLRIPNFLPHEHQSLVQRLADLTLSRKALLQINTSPQLFTRIQELSPGHIGLHLNRHEAASLDKRPVGADILLGVSCHNEQEIHHAQSIGADYLLLSPVKNTSSHPDAIPLGWISFSKLVELANVPVYALGGVVAADLPEARKHGAQGVASIREWW</sequence>
<comment type="similarity">
    <text evidence="2">Belongs to the Nudix hydrolase family.</text>
</comment>
<dbReference type="NCBIfam" id="NF006530">
    <property type="entry name" value="PRK08999.1"/>
    <property type="match status" value="1"/>
</dbReference>
<evidence type="ECO:0000259" key="17">
    <source>
        <dbReference type="PROSITE" id="PS51462"/>
    </source>
</evidence>
<dbReference type="RefSeq" id="WP_378114887.1">
    <property type="nucleotide sequence ID" value="NZ_JBHRTF010000001.1"/>
</dbReference>
<keyword evidence="8" id="KW-0460">Magnesium</keyword>
<feature type="domain" description="Nudix hydrolase" evidence="17">
    <location>
        <begin position="4"/>
        <end position="131"/>
    </location>
</feature>
<evidence type="ECO:0000256" key="5">
    <source>
        <dbReference type="ARBA" id="ARBA00022723"/>
    </source>
</evidence>
<comment type="catalytic activity">
    <reaction evidence="11">
        <text>8-oxo-GTP + H2O = 8-oxo-GMP + diphosphate + H(+)</text>
        <dbReference type="Rhea" id="RHEA:67616"/>
        <dbReference type="ChEBI" id="CHEBI:15377"/>
        <dbReference type="ChEBI" id="CHEBI:15378"/>
        <dbReference type="ChEBI" id="CHEBI:33019"/>
        <dbReference type="ChEBI" id="CHEBI:143553"/>
        <dbReference type="ChEBI" id="CHEBI:145694"/>
    </reaction>
</comment>
<dbReference type="PANTHER" id="PTHR47707">
    <property type="entry name" value="8-OXO-DGTP DIPHOSPHATASE"/>
    <property type="match status" value="1"/>
</dbReference>
<dbReference type="InterPro" id="IPR020476">
    <property type="entry name" value="Nudix_hydrolase"/>
</dbReference>